<evidence type="ECO:0000313" key="5">
    <source>
        <dbReference type="Proteomes" id="UP001551482"/>
    </source>
</evidence>
<feature type="compositionally biased region" description="Basic and acidic residues" evidence="3">
    <location>
        <begin position="170"/>
        <end position="188"/>
    </location>
</feature>
<sequence>MREPLLEVVVLSPADALAAVAGGADRVELVTDMAADGLTPDPAVFRAVRDAVEVPVRVMVRRTAGFARGASPDALRTDAAELWAAGAREFVGGWLTEDGAVDVEACHAVFGGLPDGAWTFHRAVDHARDRAEAWRLIGGLPGVDTVLTSGAREGVGAGAAVLASQLDATGPERDRSGEHGGSDGHDRSGGLTAAPRVLVGGGLRLDHVPQLRAAGADAFHIGTGARDGGWSGPVDPERVRVWHDAVHRPL</sequence>
<feature type="region of interest" description="Disordered" evidence="3">
    <location>
        <begin position="167"/>
        <end position="193"/>
    </location>
</feature>
<dbReference type="Gene3D" id="3.20.20.380">
    <property type="entry name" value="Copper homeostasis (CutC) domain"/>
    <property type="match status" value="1"/>
</dbReference>
<proteinExistence type="inferred from homology"/>
<evidence type="ECO:0000256" key="3">
    <source>
        <dbReference type="SAM" id="MobiDB-lite"/>
    </source>
</evidence>
<dbReference type="SUPFAM" id="SSF110395">
    <property type="entry name" value="CutC-like"/>
    <property type="match status" value="1"/>
</dbReference>
<dbReference type="PANTHER" id="PTHR12598:SF0">
    <property type="entry name" value="COPPER HOMEOSTASIS PROTEIN CUTC HOMOLOG"/>
    <property type="match status" value="1"/>
</dbReference>
<evidence type="ECO:0000256" key="1">
    <source>
        <dbReference type="ARBA" id="ARBA00007768"/>
    </source>
</evidence>
<keyword evidence="5" id="KW-1185">Reference proteome</keyword>
<accession>A0ABV3DJT6</accession>
<dbReference type="Proteomes" id="UP001551482">
    <property type="component" value="Unassembled WGS sequence"/>
</dbReference>
<dbReference type="InterPro" id="IPR036822">
    <property type="entry name" value="CutC-like_dom_sf"/>
</dbReference>
<dbReference type="PANTHER" id="PTHR12598">
    <property type="entry name" value="COPPER HOMEOSTASIS PROTEIN CUTC"/>
    <property type="match status" value="1"/>
</dbReference>
<dbReference type="Pfam" id="PF03932">
    <property type="entry name" value="CutC"/>
    <property type="match status" value="1"/>
</dbReference>
<evidence type="ECO:0000313" key="4">
    <source>
        <dbReference type="EMBL" id="MEU8136015.1"/>
    </source>
</evidence>
<comment type="caution">
    <text evidence="4">The sequence shown here is derived from an EMBL/GenBank/DDBJ whole genome shotgun (WGS) entry which is preliminary data.</text>
</comment>
<comment type="similarity">
    <text evidence="1">Belongs to the CutC family.</text>
</comment>
<name>A0ABV3DJT6_9ACTN</name>
<evidence type="ECO:0000256" key="2">
    <source>
        <dbReference type="ARBA" id="ARBA00019014"/>
    </source>
</evidence>
<protein>
    <recommendedName>
        <fullName evidence="2">Copper homeostasis protein cutC homolog</fullName>
    </recommendedName>
</protein>
<organism evidence="4 5">
    <name type="scientific">Streptodolium elevatio</name>
    <dbReference type="NCBI Taxonomy" id="3157996"/>
    <lineage>
        <taxon>Bacteria</taxon>
        <taxon>Bacillati</taxon>
        <taxon>Actinomycetota</taxon>
        <taxon>Actinomycetes</taxon>
        <taxon>Kitasatosporales</taxon>
        <taxon>Streptomycetaceae</taxon>
        <taxon>Streptodolium</taxon>
    </lineage>
</organism>
<dbReference type="EMBL" id="JBEZFP010000055">
    <property type="protein sequence ID" value="MEU8136015.1"/>
    <property type="molecule type" value="Genomic_DNA"/>
</dbReference>
<gene>
    <name evidence="4" type="ORF">AB0C36_21180</name>
</gene>
<reference evidence="4 5" key="1">
    <citation type="submission" date="2024-06" db="EMBL/GenBank/DDBJ databases">
        <title>The Natural Products Discovery Center: Release of the First 8490 Sequenced Strains for Exploring Actinobacteria Biosynthetic Diversity.</title>
        <authorList>
            <person name="Kalkreuter E."/>
            <person name="Kautsar S.A."/>
            <person name="Yang D."/>
            <person name="Bader C.D."/>
            <person name="Teijaro C.N."/>
            <person name="Fluegel L."/>
            <person name="Davis C.M."/>
            <person name="Simpson J.R."/>
            <person name="Lauterbach L."/>
            <person name="Steele A.D."/>
            <person name="Gui C."/>
            <person name="Meng S."/>
            <person name="Li G."/>
            <person name="Viehrig K."/>
            <person name="Ye F."/>
            <person name="Su P."/>
            <person name="Kiefer A.F."/>
            <person name="Nichols A."/>
            <person name="Cepeda A.J."/>
            <person name="Yan W."/>
            <person name="Fan B."/>
            <person name="Jiang Y."/>
            <person name="Adhikari A."/>
            <person name="Zheng C.-J."/>
            <person name="Schuster L."/>
            <person name="Cowan T.M."/>
            <person name="Smanski M.J."/>
            <person name="Chevrette M.G."/>
            <person name="De Carvalho L.P.S."/>
            <person name="Shen B."/>
        </authorList>
    </citation>
    <scope>NUCLEOTIDE SEQUENCE [LARGE SCALE GENOMIC DNA]</scope>
    <source>
        <strain evidence="4 5">NPDC048946</strain>
    </source>
</reference>
<dbReference type="InterPro" id="IPR005627">
    <property type="entry name" value="CutC-like"/>
</dbReference>
<dbReference type="RefSeq" id="WP_358356217.1">
    <property type="nucleotide sequence ID" value="NZ_JBEZFP010000055.1"/>
</dbReference>